<evidence type="ECO:0000256" key="1">
    <source>
        <dbReference type="ARBA" id="ARBA00004651"/>
    </source>
</evidence>
<feature type="domain" description="Sulfatase N-terminal" evidence="8">
    <location>
        <begin position="435"/>
        <end position="732"/>
    </location>
</feature>
<keyword evidence="5 7" id="KW-1133">Transmembrane helix</keyword>
<evidence type="ECO:0000313" key="9">
    <source>
        <dbReference type="EMBL" id="MCQ4635263.1"/>
    </source>
</evidence>
<dbReference type="EMBL" id="JANFXK010000001">
    <property type="protein sequence ID" value="MCQ4635263.1"/>
    <property type="molecule type" value="Genomic_DNA"/>
</dbReference>
<protein>
    <submittedName>
        <fullName evidence="9">LTA synthase family protein</fullName>
    </submittedName>
</protein>
<sequence>MKTFFKSMTIKKWILIGIMIAAMFFMTAQREAFNKDYTYNFGPPADERQEQSLIDHPEILETFTAEKEQLKQISLKFENVGRDAARGSVVVQIRDKNGTALASASQPIAQVRTDNRPTLFDVNITLDSGETYTIAVLNDQIYNENGVFLYEGHKEIYTGFSYRNLFMVYAFLLIGIILVAIPLDDVSRKLNKNRDKEINLHVLISRILFFASPIVAYWVVEKFSGYPLSKFLSGLFSLTGLLNIFIYAFIWWLLYAILNRTKYTSLLLCLLGFVFGFINYLLTIFRGCPLVATDFSALGTAMNVAATYQLTFNLSALWAITYTVIFCCLVLCLNSYKGLHWKKRIVFVAVWIGLAFTFNSLFFRSSFIKDHGIRVSVWEPKRNYFKNGSALSFVVTLSYFVVEKPDGYSADAAKEIASKYPSDKGASKTSDTKKPNVICIMNEAFSDLSVIKQFETSEDYMPYIHSLKKNTVKGNLYVSCFGGTTANTEFEFLTGNSMAFFPFRSIPYNNYIKETIPSLTYTLDAQNYSGGKAVHPFRGNGWNRDVVYPFLGFKDFLTIDDFESPKYIRNYISDETDFDKLIEEYEKSKKDDKDDPFYIFNVTMQNHGGYNESLDTVKDVVEIKDSAIKTSQAELYLSVVKESDAAFKKLTDYFKSVDEPTIIVMFGDHQPKIPDEFYEALYGKPLDSLTLEETARMYQSAYVIWANYDIPSETKDMSANYLSSNLLELMGADMTGYNKYLLELQKKVPILSSICYIGDDGKMYSPGEKSKYSPLLNEYQILQYNNMFDSKKRISDFFFIEEPEK</sequence>
<dbReference type="RefSeq" id="WP_256130461.1">
    <property type="nucleotide sequence ID" value="NZ_JANFXK010000001.1"/>
</dbReference>
<evidence type="ECO:0000313" key="10">
    <source>
        <dbReference type="Proteomes" id="UP001524502"/>
    </source>
</evidence>
<proteinExistence type="predicted"/>
<feature type="transmembrane region" description="Helical" evidence="7">
    <location>
        <begin position="266"/>
        <end position="292"/>
    </location>
</feature>
<feature type="transmembrane region" description="Helical" evidence="7">
    <location>
        <begin position="198"/>
        <end position="219"/>
    </location>
</feature>
<comment type="caution">
    <text evidence="9">The sequence shown here is derived from an EMBL/GenBank/DDBJ whole genome shotgun (WGS) entry which is preliminary data.</text>
</comment>
<dbReference type="InterPro" id="IPR050448">
    <property type="entry name" value="OpgB/LTA_synthase_biosynth"/>
</dbReference>
<dbReference type="Proteomes" id="UP001524502">
    <property type="component" value="Unassembled WGS sequence"/>
</dbReference>
<dbReference type="InterPro" id="IPR017850">
    <property type="entry name" value="Alkaline_phosphatase_core_sf"/>
</dbReference>
<gene>
    <name evidence="9" type="ORF">NE619_00770</name>
</gene>
<evidence type="ECO:0000256" key="2">
    <source>
        <dbReference type="ARBA" id="ARBA00004936"/>
    </source>
</evidence>
<dbReference type="InterPro" id="IPR000917">
    <property type="entry name" value="Sulfatase_N"/>
</dbReference>
<feature type="transmembrane region" description="Helical" evidence="7">
    <location>
        <begin position="231"/>
        <end position="254"/>
    </location>
</feature>
<dbReference type="Gene3D" id="3.40.720.10">
    <property type="entry name" value="Alkaline Phosphatase, subunit A"/>
    <property type="match status" value="1"/>
</dbReference>
<dbReference type="SUPFAM" id="SSF53649">
    <property type="entry name" value="Alkaline phosphatase-like"/>
    <property type="match status" value="1"/>
</dbReference>
<dbReference type="PANTHER" id="PTHR47371">
    <property type="entry name" value="LIPOTEICHOIC ACID SYNTHASE"/>
    <property type="match status" value="1"/>
</dbReference>
<dbReference type="Pfam" id="PF00884">
    <property type="entry name" value="Sulfatase"/>
    <property type="match status" value="1"/>
</dbReference>
<evidence type="ECO:0000256" key="5">
    <source>
        <dbReference type="ARBA" id="ARBA00022989"/>
    </source>
</evidence>
<keyword evidence="10" id="KW-1185">Reference proteome</keyword>
<reference evidence="9 10" key="1">
    <citation type="submission" date="2022-06" db="EMBL/GenBank/DDBJ databases">
        <title>Isolation of gut microbiota from human fecal samples.</title>
        <authorList>
            <person name="Pamer E.G."/>
            <person name="Barat B."/>
            <person name="Waligurski E."/>
            <person name="Medina S."/>
            <person name="Paddock L."/>
            <person name="Mostad J."/>
        </authorList>
    </citation>
    <scope>NUCLEOTIDE SEQUENCE [LARGE SCALE GENOMIC DNA]</scope>
    <source>
        <strain evidence="9 10">SL.3.17</strain>
    </source>
</reference>
<dbReference type="PANTHER" id="PTHR47371:SF3">
    <property type="entry name" value="PHOSPHOGLYCEROL TRANSFERASE I"/>
    <property type="match status" value="1"/>
</dbReference>
<feature type="transmembrane region" description="Helical" evidence="7">
    <location>
        <begin position="166"/>
        <end position="186"/>
    </location>
</feature>
<feature type="transmembrane region" description="Helical" evidence="7">
    <location>
        <begin position="312"/>
        <end position="333"/>
    </location>
</feature>
<name>A0ABT1RJC2_9FIRM</name>
<evidence type="ECO:0000259" key="8">
    <source>
        <dbReference type="Pfam" id="PF00884"/>
    </source>
</evidence>
<accession>A0ABT1RJC2</accession>
<evidence type="ECO:0000256" key="7">
    <source>
        <dbReference type="SAM" id="Phobius"/>
    </source>
</evidence>
<comment type="pathway">
    <text evidence="2">Cell wall biogenesis; lipoteichoic acid biosynthesis.</text>
</comment>
<keyword evidence="6 7" id="KW-0472">Membrane</keyword>
<evidence type="ECO:0000256" key="4">
    <source>
        <dbReference type="ARBA" id="ARBA00022692"/>
    </source>
</evidence>
<evidence type="ECO:0000256" key="3">
    <source>
        <dbReference type="ARBA" id="ARBA00022475"/>
    </source>
</evidence>
<keyword evidence="3" id="KW-1003">Cell membrane</keyword>
<dbReference type="CDD" id="cd16015">
    <property type="entry name" value="LTA_synthase"/>
    <property type="match status" value="1"/>
</dbReference>
<comment type="subcellular location">
    <subcellularLocation>
        <location evidence="1">Cell membrane</location>
        <topology evidence="1">Multi-pass membrane protein</topology>
    </subcellularLocation>
</comment>
<evidence type="ECO:0000256" key="6">
    <source>
        <dbReference type="ARBA" id="ARBA00023136"/>
    </source>
</evidence>
<organism evidence="9 10">
    <name type="scientific">Anaerovorax odorimutans</name>
    <dbReference type="NCBI Taxonomy" id="109327"/>
    <lineage>
        <taxon>Bacteria</taxon>
        <taxon>Bacillati</taxon>
        <taxon>Bacillota</taxon>
        <taxon>Clostridia</taxon>
        <taxon>Peptostreptococcales</taxon>
        <taxon>Anaerovoracaceae</taxon>
        <taxon>Anaerovorax</taxon>
    </lineage>
</organism>
<keyword evidence="4 7" id="KW-0812">Transmembrane</keyword>
<feature type="transmembrane region" description="Helical" evidence="7">
    <location>
        <begin position="345"/>
        <end position="364"/>
    </location>
</feature>